<dbReference type="GO" id="GO:0006281">
    <property type="term" value="P:DNA repair"/>
    <property type="evidence" value="ECO:0007669"/>
    <property type="project" value="TreeGrafter"/>
</dbReference>
<evidence type="ECO:0000313" key="12">
    <source>
        <dbReference type="Proteomes" id="UP000284202"/>
    </source>
</evidence>
<dbReference type="SFLD" id="SFLDG01129">
    <property type="entry name" value="C1.5:_HAD__Beta-PGM__Phosphata"/>
    <property type="match status" value="1"/>
</dbReference>
<dbReference type="GO" id="GO:0005829">
    <property type="term" value="C:cytosol"/>
    <property type="evidence" value="ECO:0007669"/>
    <property type="project" value="TreeGrafter"/>
</dbReference>
<dbReference type="Gene3D" id="1.10.150.240">
    <property type="entry name" value="Putative phosphatase, domain 2"/>
    <property type="match status" value="1"/>
</dbReference>
<organism evidence="11 12">
    <name type="scientific">Paracoccus onubensis</name>
    <dbReference type="NCBI Taxonomy" id="1675788"/>
    <lineage>
        <taxon>Bacteria</taxon>
        <taxon>Pseudomonadati</taxon>
        <taxon>Pseudomonadota</taxon>
        <taxon>Alphaproteobacteria</taxon>
        <taxon>Rhodobacterales</taxon>
        <taxon>Paracoccaceae</taxon>
        <taxon>Paracoccus</taxon>
    </lineage>
</organism>
<evidence type="ECO:0000256" key="6">
    <source>
        <dbReference type="ARBA" id="ARBA00022723"/>
    </source>
</evidence>
<dbReference type="Gene3D" id="3.40.50.1000">
    <property type="entry name" value="HAD superfamily/HAD-like"/>
    <property type="match status" value="1"/>
</dbReference>
<gene>
    <name evidence="11" type="primary">gph</name>
    <name evidence="11" type="ORF">D3P04_15500</name>
</gene>
<feature type="binding site" evidence="10">
    <location>
        <position position="13"/>
    </location>
    <ligand>
        <name>Mg(2+)</name>
        <dbReference type="ChEBI" id="CHEBI:18420"/>
    </ligand>
</feature>
<evidence type="ECO:0000256" key="4">
    <source>
        <dbReference type="ARBA" id="ARBA00006171"/>
    </source>
</evidence>
<comment type="function">
    <text evidence="10">Specifically catalyzes the dephosphorylation of 2-phosphoglycolate. Is involved in the dissimilation of the intracellular 2-phosphoglycolate formed during the DNA repair of 3'-phosphoglycolate ends, a major class of DNA lesions induced by oxidative stress.</text>
</comment>
<comment type="catalytic activity">
    <reaction evidence="1 10">
        <text>2-phosphoglycolate + H2O = glycolate + phosphate</text>
        <dbReference type="Rhea" id="RHEA:14369"/>
        <dbReference type="ChEBI" id="CHEBI:15377"/>
        <dbReference type="ChEBI" id="CHEBI:29805"/>
        <dbReference type="ChEBI" id="CHEBI:43474"/>
        <dbReference type="ChEBI" id="CHEBI:58033"/>
        <dbReference type="EC" id="3.1.3.18"/>
    </reaction>
</comment>
<dbReference type="GO" id="GO:0046295">
    <property type="term" value="P:glycolate biosynthetic process"/>
    <property type="evidence" value="ECO:0007669"/>
    <property type="project" value="UniProtKB-UniRule"/>
</dbReference>
<keyword evidence="6 10" id="KW-0479">Metal-binding</keyword>
<evidence type="ECO:0000256" key="8">
    <source>
        <dbReference type="ARBA" id="ARBA00022842"/>
    </source>
</evidence>
<keyword evidence="7 10" id="KW-0378">Hydrolase</keyword>
<keyword evidence="9 10" id="KW-0119">Carbohydrate metabolism</keyword>
<reference evidence="12" key="1">
    <citation type="submission" date="2018-09" db="EMBL/GenBank/DDBJ databases">
        <title>Acidovorax cavernicola nov. sp. isolated from Gruta de las Maravillas (Aracena, Spain).</title>
        <authorList>
            <person name="Jurado V."/>
            <person name="Gutierrez-Patricio S."/>
            <person name="Gonzalez-Pimentel J.L."/>
            <person name="Miller A.Z."/>
            <person name="Laiz L."/>
            <person name="Saiz-Jimenez C."/>
        </authorList>
    </citation>
    <scope>NUCLEOTIDE SEQUENCE [LARGE SCALE GENOMIC DNA]</scope>
    <source>
        <strain evidence="12">1011MAR3C25</strain>
    </source>
</reference>
<dbReference type="SFLD" id="SFLDG01135">
    <property type="entry name" value="C1.5.6:_HAD__Beta-PGM__Phospha"/>
    <property type="match status" value="1"/>
</dbReference>
<dbReference type="UniPathway" id="UPA00865">
    <property type="reaction ID" value="UER00834"/>
</dbReference>
<dbReference type="EMBL" id="QZCG01000010">
    <property type="protein sequence ID" value="RJE83793.1"/>
    <property type="molecule type" value="Genomic_DNA"/>
</dbReference>
<dbReference type="SUPFAM" id="SSF56784">
    <property type="entry name" value="HAD-like"/>
    <property type="match status" value="1"/>
</dbReference>
<dbReference type="SFLD" id="SFLDS00003">
    <property type="entry name" value="Haloacid_Dehalogenase"/>
    <property type="match status" value="1"/>
</dbReference>
<dbReference type="PANTHER" id="PTHR43434">
    <property type="entry name" value="PHOSPHOGLYCOLATE PHOSPHATASE"/>
    <property type="match status" value="1"/>
</dbReference>
<dbReference type="HAMAP" id="MF_00495">
    <property type="entry name" value="GPH_hydrolase_bact"/>
    <property type="match status" value="1"/>
</dbReference>
<dbReference type="AlphaFoldDB" id="A0A418SS43"/>
<dbReference type="InterPro" id="IPR050155">
    <property type="entry name" value="HAD-like_hydrolase_sf"/>
</dbReference>
<evidence type="ECO:0000256" key="7">
    <source>
        <dbReference type="ARBA" id="ARBA00022801"/>
    </source>
</evidence>
<keyword evidence="8 10" id="KW-0460">Magnesium</keyword>
<evidence type="ECO:0000256" key="3">
    <source>
        <dbReference type="ARBA" id="ARBA00004818"/>
    </source>
</evidence>
<dbReference type="InterPro" id="IPR036412">
    <property type="entry name" value="HAD-like_sf"/>
</dbReference>
<evidence type="ECO:0000256" key="9">
    <source>
        <dbReference type="ARBA" id="ARBA00023277"/>
    </source>
</evidence>
<dbReference type="GO" id="GO:0005975">
    <property type="term" value="P:carbohydrate metabolic process"/>
    <property type="evidence" value="ECO:0007669"/>
    <property type="project" value="InterPro"/>
</dbReference>
<feature type="active site" description="Nucleophile" evidence="10">
    <location>
        <position position="13"/>
    </location>
</feature>
<evidence type="ECO:0000313" key="11">
    <source>
        <dbReference type="EMBL" id="RJE83793.1"/>
    </source>
</evidence>
<dbReference type="Pfam" id="PF13419">
    <property type="entry name" value="HAD_2"/>
    <property type="match status" value="1"/>
</dbReference>
<comment type="caution">
    <text evidence="11">The sequence shown here is derived from an EMBL/GenBank/DDBJ whole genome shotgun (WGS) entry which is preliminary data.</text>
</comment>
<evidence type="ECO:0000256" key="2">
    <source>
        <dbReference type="ARBA" id="ARBA00001946"/>
    </source>
</evidence>
<evidence type="ECO:0000256" key="5">
    <source>
        <dbReference type="ARBA" id="ARBA00013078"/>
    </source>
</evidence>
<dbReference type="GO" id="GO:0046872">
    <property type="term" value="F:metal ion binding"/>
    <property type="evidence" value="ECO:0007669"/>
    <property type="project" value="UniProtKB-KW"/>
</dbReference>
<dbReference type="GO" id="GO:0008967">
    <property type="term" value="F:phosphoglycolate phosphatase activity"/>
    <property type="evidence" value="ECO:0007669"/>
    <property type="project" value="UniProtKB-UniRule"/>
</dbReference>
<feature type="binding site" evidence="10">
    <location>
        <position position="174"/>
    </location>
    <ligand>
        <name>Mg(2+)</name>
        <dbReference type="ChEBI" id="CHEBI:18420"/>
    </ligand>
</feature>
<name>A0A418SS43_9RHOB</name>
<evidence type="ECO:0000256" key="1">
    <source>
        <dbReference type="ARBA" id="ARBA00000830"/>
    </source>
</evidence>
<comment type="pathway">
    <text evidence="3 10">Organic acid metabolism; glycolate biosynthesis; glycolate from 2-phosphoglycolate: step 1/1.</text>
</comment>
<dbReference type="InterPro" id="IPR041492">
    <property type="entry name" value="HAD_2"/>
</dbReference>
<dbReference type="EC" id="3.1.3.18" evidence="5 10"/>
<keyword evidence="12" id="KW-1185">Reference proteome</keyword>
<proteinExistence type="inferred from homology"/>
<protein>
    <recommendedName>
        <fullName evidence="5 10">Phosphoglycolate phosphatase</fullName>
        <shortName evidence="10">PGP</shortName>
        <shortName evidence="10">PGPase</shortName>
        <ecNumber evidence="5 10">3.1.3.18</ecNumber>
    </recommendedName>
</protein>
<dbReference type="NCBIfam" id="TIGR01549">
    <property type="entry name" value="HAD-SF-IA-v1"/>
    <property type="match status" value="1"/>
</dbReference>
<sequence length="227" mass="24451">MNVCMTPCPIAFDLDGTLIDSAPDIHACVNTVLREFHVSPLTLDQVRSFIGGGVEVLWQKVTRATNTDPARMPDMVSAFMARYHTATALTRLFPNVKETLEILAGRGHPLGICTNKPLQPTKAILDHFGIRDLFGEIIGGDSLPEKKPDPAPLRAVLAGLGAHPANPQAIYVGDSEFDAHCAAAVPVPFMIFSRGYRQTPIAELPHAAEFDDFTALPALIESAKSVA</sequence>
<dbReference type="InterPro" id="IPR006439">
    <property type="entry name" value="HAD-SF_hydro_IA"/>
</dbReference>
<feature type="binding site" evidence="10">
    <location>
        <position position="15"/>
    </location>
    <ligand>
        <name>Mg(2+)</name>
        <dbReference type="ChEBI" id="CHEBI:18420"/>
    </ligand>
</feature>
<dbReference type="PANTHER" id="PTHR43434:SF1">
    <property type="entry name" value="PHOSPHOGLYCOLATE PHOSPHATASE"/>
    <property type="match status" value="1"/>
</dbReference>
<accession>A0A418SS43</accession>
<dbReference type="InterPro" id="IPR023198">
    <property type="entry name" value="PGP-like_dom2"/>
</dbReference>
<dbReference type="InterPro" id="IPR023214">
    <property type="entry name" value="HAD_sf"/>
</dbReference>
<dbReference type="OrthoDB" id="9793014at2"/>
<dbReference type="NCBIfam" id="TIGR01449">
    <property type="entry name" value="PGP_bact"/>
    <property type="match status" value="1"/>
</dbReference>
<dbReference type="InterPro" id="IPR037512">
    <property type="entry name" value="PGPase_prok"/>
</dbReference>
<dbReference type="Proteomes" id="UP000284202">
    <property type="component" value="Unassembled WGS sequence"/>
</dbReference>
<evidence type="ECO:0000256" key="10">
    <source>
        <dbReference type="HAMAP-Rule" id="MF_00495"/>
    </source>
</evidence>
<comment type="cofactor">
    <cofactor evidence="2 10">
        <name>Mg(2+)</name>
        <dbReference type="ChEBI" id="CHEBI:18420"/>
    </cofactor>
</comment>
<comment type="similarity">
    <text evidence="4 10">Belongs to the HAD-like hydrolase superfamily. CbbY/CbbZ/Gph/YieH family.</text>
</comment>